<dbReference type="PANTHER" id="PTHR43283">
    <property type="entry name" value="BETA-LACTAMASE-RELATED"/>
    <property type="match status" value="1"/>
</dbReference>
<dbReference type="Proteomes" id="UP000187404">
    <property type="component" value="Unassembled WGS sequence"/>
</dbReference>
<name>A0A1Q9JJQ1_9FIRM</name>
<evidence type="ECO:0000313" key="3">
    <source>
        <dbReference type="Proteomes" id="UP000187404"/>
    </source>
</evidence>
<proteinExistence type="predicted"/>
<dbReference type="Gene3D" id="3.40.710.10">
    <property type="entry name" value="DD-peptidase/beta-lactamase superfamily"/>
    <property type="match status" value="1"/>
</dbReference>
<feature type="domain" description="Beta-lactamase-related" evidence="1">
    <location>
        <begin position="15"/>
        <end position="299"/>
    </location>
</feature>
<dbReference type="InterPro" id="IPR012338">
    <property type="entry name" value="Beta-lactam/transpept-like"/>
</dbReference>
<dbReference type="OrthoDB" id="9797709at2"/>
<sequence>MNILSDKGNPPEMFLAESMKKHRVAGAAFALIRGGEPAHIGFCGAADPEENRLVDASTHFEIASLTKTVFARCILKLEDRGLLRLDRPLLEYSDEPLPTDDPAFRDVTARDVLTHATGLPNWGDAPLPLLFAPGTGFGYSGKAYTFLQNVVEKITGSRIDVLLQDEIFNPLGMKDAAMIWTGPLNRTLSRTFDADGVIEPLRGSCRRTVAVEPNAAFSLCVTISDYTKFALQLLREPETVERIRSFRNPVTEGVSWGLGWGLCRETLWHWGDNDGFKAFVILDPATKDGVVIHTNSFNGLEACYEFIEELTGFDMRSIREMVAAAE</sequence>
<dbReference type="InterPro" id="IPR001466">
    <property type="entry name" value="Beta-lactam-related"/>
</dbReference>
<accession>A0A1Q9JJQ1</accession>
<dbReference type="RefSeq" id="WP_075714084.1">
    <property type="nucleotide sequence ID" value="NZ_MJIE01000001.1"/>
</dbReference>
<gene>
    <name evidence="2" type="ORF">BHK98_10410</name>
</gene>
<evidence type="ECO:0000259" key="1">
    <source>
        <dbReference type="Pfam" id="PF00144"/>
    </source>
</evidence>
<dbReference type="EMBL" id="MJIE01000001">
    <property type="protein sequence ID" value="OLR56448.1"/>
    <property type="molecule type" value="Genomic_DNA"/>
</dbReference>
<keyword evidence="3" id="KW-1185">Reference proteome</keyword>
<comment type="caution">
    <text evidence="2">The sequence shown here is derived from an EMBL/GenBank/DDBJ whole genome shotgun (WGS) entry which is preliminary data.</text>
</comment>
<protein>
    <recommendedName>
        <fullName evidence="1">Beta-lactamase-related domain-containing protein</fullName>
    </recommendedName>
</protein>
<dbReference type="InterPro" id="IPR050789">
    <property type="entry name" value="Diverse_Enzym_Activities"/>
</dbReference>
<organism evidence="2 3">
    <name type="scientific">Hornefia porci</name>
    <dbReference type="NCBI Taxonomy" id="2652292"/>
    <lineage>
        <taxon>Bacteria</taxon>
        <taxon>Bacillati</taxon>
        <taxon>Bacillota</taxon>
        <taxon>Clostridia</taxon>
        <taxon>Peptostreptococcales</taxon>
        <taxon>Anaerovoracaceae</taxon>
        <taxon>Hornefia</taxon>
    </lineage>
</organism>
<dbReference type="SUPFAM" id="SSF56601">
    <property type="entry name" value="beta-lactamase/transpeptidase-like"/>
    <property type="match status" value="1"/>
</dbReference>
<dbReference type="STRING" id="1261640.BHK98_10410"/>
<dbReference type="PANTHER" id="PTHR43283:SF18">
    <property type="match status" value="1"/>
</dbReference>
<reference evidence="2 3" key="1">
    <citation type="journal article" date="2016" name="Appl. Environ. Microbiol.">
        <title>Function and Phylogeny of Bacterial Butyryl Coenzyme A:Acetate Transferases and Their Diversity in the Proximal Colon of Swine.</title>
        <authorList>
            <person name="Trachsel J."/>
            <person name="Bayles D.O."/>
            <person name="Looft T."/>
            <person name="Levine U.Y."/>
            <person name="Allen H.K."/>
        </authorList>
    </citation>
    <scope>NUCLEOTIDE SEQUENCE [LARGE SCALE GENOMIC DNA]</scope>
    <source>
        <strain evidence="2 3">68-3-10</strain>
    </source>
</reference>
<evidence type="ECO:0000313" key="2">
    <source>
        <dbReference type="EMBL" id="OLR56448.1"/>
    </source>
</evidence>
<dbReference type="AlphaFoldDB" id="A0A1Q9JJQ1"/>
<dbReference type="Pfam" id="PF00144">
    <property type="entry name" value="Beta-lactamase"/>
    <property type="match status" value="1"/>
</dbReference>